<evidence type="ECO:0000256" key="3">
    <source>
        <dbReference type="ARBA" id="ARBA00022964"/>
    </source>
</evidence>
<name>A0A495KA77_WILMA</name>
<evidence type="ECO:0000313" key="7">
    <source>
        <dbReference type="Proteomes" id="UP000274762"/>
    </source>
</evidence>
<dbReference type="EMBL" id="RBKV01000001">
    <property type="protein sequence ID" value="RKR97464.1"/>
    <property type="molecule type" value="Genomic_DNA"/>
</dbReference>
<organism evidence="6 7">
    <name type="scientific">Williamsia marianensis</name>
    <dbReference type="NCBI Taxonomy" id="85044"/>
    <lineage>
        <taxon>Bacteria</taxon>
        <taxon>Bacillati</taxon>
        <taxon>Actinomycetota</taxon>
        <taxon>Actinomycetes</taxon>
        <taxon>Mycobacteriales</taxon>
        <taxon>Nocardiaceae</taxon>
        <taxon>Williamsia</taxon>
    </lineage>
</organism>
<dbReference type="InterPro" id="IPR008775">
    <property type="entry name" value="Phytyl_CoA_dOase-like"/>
</dbReference>
<protein>
    <submittedName>
        <fullName evidence="6">Phytanoyl-CoA dioxygenase PhyH</fullName>
    </submittedName>
</protein>
<gene>
    <name evidence="6" type="ORF">DFJ75_4342</name>
</gene>
<dbReference type="Gene3D" id="2.60.120.620">
    <property type="entry name" value="q2cbj1_9rhob like domain"/>
    <property type="match status" value="1"/>
</dbReference>
<evidence type="ECO:0000256" key="2">
    <source>
        <dbReference type="ARBA" id="ARBA00022723"/>
    </source>
</evidence>
<comment type="caution">
    <text evidence="6">The sequence shown here is derived from an EMBL/GenBank/DDBJ whole genome shotgun (WGS) entry which is preliminary data.</text>
</comment>
<proteinExistence type="predicted"/>
<dbReference type="SUPFAM" id="SSF51197">
    <property type="entry name" value="Clavaminate synthase-like"/>
    <property type="match status" value="1"/>
</dbReference>
<dbReference type="GO" id="GO:0016706">
    <property type="term" value="F:2-oxoglutarate-dependent dioxygenase activity"/>
    <property type="evidence" value="ECO:0007669"/>
    <property type="project" value="UniProtKB-ARBA"/>
</dbReference>
<dbReference type="AlphaFoldDB" id="A0A495KA77"/>
<dbReference type="Proteomes" id="UP000274762">
    <property type="component" value="Unassembled WGS sequence"/>
</dbReference>
<keyword evidence="4" id="KW-0560">Oxidoreductase</keyword>
<keyword evidence="2" id="KW-0479">Metal-binding</keyword>
<reference evidence="6 7" key="1">
    <citation type="submission" date="2018-10" db="EMBL/GenBank/DDBJ databases">
        <title>Sequencing the genomes of 1000 actinobacteria strains.</title>
        <authorList>
            <person name="Klenk H.-P."/>
        </authorList>
    </citation>
    <scope>NUCLEOTIDE SEQUENCE [LARGE SCALE GENOMIC DNA]</scope>
    <source>
        <strain evidence="6 7">DSM 44343</strain>
    </source>
</reference>
<evidence type="ECO:0000256" key="4">
    <source>
        <dbReference type="ARBA" id="ARBA00023002"/>
    </source>
</evidence>
<dbReference type="Pfam" id="PF05721">
    <property type="entry name" value="PhyH"/>
    <property type="match status" value="1"/>
</dbReference>
<accession>A0A495KA77</accession>
<dbReference type="PANTHER" id="PTHR20883">
    <property type="entry name" value="PHYTANOYL-COA DIOXYGENASE DOMAIN CONTAINING 1"/>
    <property type="match status" value="1"/>
</dbReference>
<keyword evidence="5" id="KW-0408">Iron</keyword>
<evidence type="ECO:0000256" key="1">
    <source>
        <dbReference type="ARBA" id="ARBA00011738"/>
    </source>
</evidence>
<evidence type="ECO:0000256" key="5">
    <source>
        <dbReference type="ARBA" id="ARBA00023004"/>
    </source>
</evidence>
<dbReference type="GO" id="GO:0005506">
    <property type="term" value="F:iron ion binding"/>
    <property type="evidence" value="ECO:0007669"/>
    <property type="project" value="UniProtKB-ARBA"/>
</dbReference>
<dbReference type="PANTHER" id="PTHR20883:SF45">
    <property type="entry name" value="PHYTANOYL-COA DIOXYGENASE FAMILY PROTEIN"/>
    <property type="match status" value="1"/>
</dbReference>
<sequence>MDSIYPRHSHLIKSFDYDDNLRKWARHMSDGLTTLPSSTTIDEAVEIILRDGGVIIENLYTAATIAGLLADLEPALQKVRGGDDEVFAGTQTRRAGSLFARSPHMADVALSPLYLGISRAILQKPVDVFFGEDSTPITPDIQVGMTQAIQIAPGQGAQPIHRDDTVFLWRHPSFGREARVQIMVAVTDFTKENGGTLVIPGSHLWDDTRKPTAAEAVSTEMRAGSALIFIGSTYHGGGNNTTDERRTGVTMSFDLSTLRQEENQYLSIPLATVKGFPVELQRLLGWSAGDNFMGWIEMEGQMVDPHSLLARDDYPSALGGLPVS</sequence>
<keyword evidence="3 6" id="KW-0223">Dioxygenase</keyword>
<evidence type="ECO:0000313" key="6">
    <source>
        <dbReference type="EMBL" id="RKR97464.1"/>
    </source>
</evidence>
<comment type="subunit">
    <text evidence="1">Homodimer.</text>
</comment>